<evidence type="ECO:0000259" key="12">
    <source>
        <dbReference type="Pfam" id="PF08264"/>
    </source>
</evidence>
<evidence type="ECO:0000256" key="10">
    <source>
        <dbReference type="RuleBase" id="RU363035"/>
    </source>
</evidence>
<evidence type="ECO:0000259" key="11">
    <source>
        <dbReference type="Pfam" id="PF00133"/>
    </source>
</evidence>
<keyword evidence="7 9" id="KW-0030">Aminoacyl-tRNA synthetase</keyword>
<feature type="domain" description="Aminoacyl-tRNA synthetase class Ia" evidence="11">
    <location>
        <begin position="607"/>
        <end position="637"/>
    </location>
</feature>
<dbReference type="SUPFAM" id="SSF50677">
    <property type="entry name" value="ValRS/IleRS/LeuRS editing domain"/>
    <property type="match status" value="1"/>
</dbReference>
<evidence type="ECO:0000256" key="9">
    <source>
        <dbReference type="HAMAP-Rule" id="MF_00049"/>
    </source>
</evidence>
<name>A0A200IUR3_9ENTE</name>
<keyword evidence="17" id="KW-1185">Reference proteome</keyword>
<evidence type="ECO:0000259" key="14">
    <source>
        <dbReference type="Pfam" id="PF13603"/>
    </source>
</evidence>
<keyword evidence="6 9" id="KW-0648">Protein biosynthesis</keyword>
<organism evidence="15">
    <name type="scientific">Candidatus Enterococcus dunnyi</name>
    <dbReference type="NCBI Taxonomy" id="1834192"/>
    <lineage>
        <taxon>Bacteria</taxon>
        <taxon>Bacillati</taxon>
        <taxon>Bacillota</taxon>
        <taxon>Bacilli</taxon>
        <taxon>Lactobacillales</taxon>
        <taxon>Enterococcaceae</taxon>
        <taxon>Enterococcus</taxon>
    </lineage>
</organism>
<evidence type="ECO:0000256" key="4">
    <source>
        <dbReference type="ARBA" id="ARBA00022741"/>
    </source>
</evidence>
<dbReference type="PRINTS" id="PR00985">
    <property type="entry name" value="TRNASYNTHLEU"/>
</dbReference>
<dbReference type="GO" id="GO:0004823">
    <property type="term" value="F:leucine-tRNA ligase activity"/>
    <property type="evidence" value="ECO:0007669"/>
    <property type="project" value="UniProtKB-UniRule"/>
</dbReference>
<evidence type="ECO:0000256" key="8">
    <source>
        <dbReference type="ARBA" id="ARBA00047469"/>
    </source>
</evidence>
<evidence type="ECO:0000313" key="17">
    <source>
        <dbReference type="Proteomes" id="UP000196151"/>
    </source>
</evidence>
<dbReference type="Gene3D" id="3.90.740.10">
    <property type="entry name" value="Valyl/Leucyl/Isoleucyl-tRNA synthetase, editing domain"/>
    <property type="match status" value="1"/>
</dbReference>
<evidence type="ECO:0000313" key="16">
    <source>
        <dbReference type="EMBL" id="WYJ94861.1"/>
    </source>
</evidence>
<accession>A0A200IUR3</accession>
<evidence type="ECO:0000313" key="15">
    <source>
        <dbReference type="EMBL" id="OUZ28329.1"/>
    </source>
</evidence>
<dbReference type="CDD" id="cd00812">
    <property type="entry name" value="LeuRS_core"/>
    <property type="match status" value="1"/>
</dbReference>
<comment type="subcellular location">
    <subcellularLocation>
        <location evidence="9">Cytoplasm</location>
    </subcellularLocation>
</comment>
<evidence type="ECO:0000256" key="1">
    <source>
        <dbReference type="ARBA" id="ARBA00005594"/>
    </source>
</evidence>
<protein>
    <recommendedName>
        <fullName evidence="9">Leucine--tRNA ligase</fullName>
        <ecNumber evidence="9">6.1.1.4</ecNumber>
    </recommendedName>
    <alternativeName>
        <fullName evidence="9">Leucyl-tRNA synthetase</fullName>
        <shortName evidence="9">LeuRS</shortName>
    </alternativeName>
</protein>
<dbReference type="SUPFAM" id="SSF47323">
    <property type="entry name" value="Anticodon-binding domain of a subclass of class I aminoacyl-tRNA synthetases"/>
    <property type="match status" value="1"/>
</dbReference>
<proteinExistence type="inferred from homology"/>
<dbReference type="InterPro" id="IPR014729">
    <property type="entry name" value="Rossmann-like_a/b/a_fold"/>
</dbReference>
<dbReference type="InterPro" id="IPR009008">
    <property type="entry name" value="Val/Leu/Ile-tRNA-synth_edit"/>
</dbReference>
<reference evidence="16" key="3">
    <citation type="submission" date="2024-03" db="EMBL/GenBank/DDBJ databases">
        <title>The Genome Sequence of Enterococcus sp. DIV0238c.</title>
        <authorList>
            <consortium name="The Broad Institute Genomics Platform"/>
            <consortium name="The Broad Institute Microbial Omics Core"/>
            <consortium name="The Broad Institute Genomic Center for Infectious Diseases"/>
            <person name="Earl A."/>
            <person name="Manson A."/>
            <person name="Gilmore M."/>
            <person name="Schwartman J."/>
            <person name="Shea T."/>
            <person name="Abouelleil A."/>
            <person name="Cao P."/>
            <person name="Chapman S."/>
            <person name="Cusick C."/>
            <person name="Young S."/>
            <person name="Neafsey D."/>
            <person name="Nusbaum C."/>
            <person name="Birren B."/>
        </authorList>
    </citation>
    <scope>NUCLEOTIDE SEQUENCE</scope>
    <source>
        <strain evidence="16">9D6_DIV0238</strain>
    </source>
</reference>
<reference evidence="16" key="2">
    <citation type="submission" date="2017-05" db="EMBL/GenBank/DDBJ databases">
        <authorList>
            <consortium name="The Broad Institute Genomics Platform"/>
            <consortium name="The Broad Institute Genomic Center for Infectious Diseases"/>
            <person name="Earl A."/>
            <person name="Manson A."/>
            <person name="Schwartman J."/>
            <person name="Gilmore M."/>
            <person name="Abouelleil A."/>
            <person name="Cao P."/>
            <person name="Chapman S."/>
            <person name="Cusick C."/>
            <person name="Shea T."/>
            <person name="Young S."/>
            <person name="Neafsey D."/>
            <person name="Nusbaum C."/>
            <person name="Birren B."/>
        </authorList>
    </citation>
    <scope>NUCLEOTIDE SEQUENCE</scope>
    <source>
        <strain evidence="16">9D6_DIV0238</strain>
    </source>
</reference>
<feature type="domain" description="Methionyl/Valyl/Leucyl/Isoleucyl-tRNA synthetase anticodon-binding" evidence="12">
    <location>
        <begin position="687"/>
        <end position="799"/>
    </location>
</feature>
<keyword evidence="5 9" id="KW-0067">ATP-binding</keyword>
<feature type="domain" description="Leucyl-tRNA synthetase editing" evidence="14">
    <location>
        <begin position="219"/>
        <end position="399"/>
    </location>
</feature>
<dbReference type="InterPro" id="IPR025709">
    <property type="entry name" value="Leu_tRNA-synth_edit"/>
</dbReference>
<feature type="binding site" evidence="9">
    <location>
        <position position="612"/>
    </location>
    <ligand>
        <name>ATP</name>
        <dbReference type="ChEBI" id="CHEBI:30616"/>
    </ligand>
</feature>
<sequence>MSYDHKKIEKKWQKYWAKNNSFITHDDPNKKKFYALDMFPYPSGQGLHVGHPEGYTATDILSRMKRSQGYSVLHPMGWDAFGLPAEQYALDTGNDPAEFTKKNIETFKRQINSLGFSYDWNREINTTDPEYYKWTQWIFTKLYEHGLAYEAEVAVNWVPELGTVISNEEVIDGKSERGGYDVVRKPMRQWMLKITAYADRLLDDLELVDWPESIKDMQRNWIGRSEGANVTFKVDGTNEEFTVFTTRPDTLFGATYTVLAPELALVKQITTPEQKEAVEAYIDAASKKSDLNRTDLAKEKTGVFTGAYAVNPVNGAKIPIWIADYVLASYGTGAIMAVPAHDERDYEFAKTFGIEIIPVLAGGNIAEAAFTGDGTHINSGFLDGLNKEEAIAKMNDWLEENQVGKKEISYRLRDWLFSRQRYWGEPIPVIHWEDGTTTTVPEEELPLRLPKTDDIKPSGTGESPLANITEWVNVVDPETGKKGKRETNTMPQWAGSSWYHLRYVDPHNKKALADYKKLERWLPVDIYIGGAEHAVLHLLYARFWHKFLYDIGVVPTKEPYQKLYNQGMILGQSFRDSRGALVPTNMVEKRDNVWVNIETGEELEEAPAKMSKSLKNVVNPDDVIEKYGADTLRMYEMFMGPLDASIAWSENGLEGSRKFLDRVWRLIVDEDDKMRDRITTVNDGRLTKVYNQTVKKVTEDMENLHFNTAISQLMVFVNEANKVDVLPYEYIEGFVQLLAPIAPHIGEELWAILGNEESLTNAPWPTYDEAALVEDEVEVVFQVNGKVRAKLNVPRGMSKEELEEKALAAEEIQSFIEGKTVRKVIVVPEKLVNIVAN</sequence>
<dbReference type="FunFam" id="3.10.20.590:FF:000001">
    <property type="entry name" value="Leucine--tRNA ligase"/>
    <property type="match status" value="1"/>
</dbReference>
<dbReference type="SUPFAM" id="SSF52374">
    <property type="entry name" value="Nucleotidylyl transferase"/>
    <property type="match status" value="1"/>
</dbReference>
<evidence type="ECO:0000256" key="5">
    <source>
        <dbReference type="ARBA" id="ARBA00022840"/>
    </source>
</evidence>
<dbReference type="GO" id="GO:0005829">
    <property type="term" value="C:cytosol"/>
    <property type="evidence" value="ECO:0007669"/>
    <property type="project" value="TreeGrafter"/>
</dbReference>
<dbReference type="EMBL" id="CP147246">
    <property type="protein sequence ID" value="WYJ94861.1"/>
    <property type="molecule type" value="Genomic_DNA"/>
</dbReference>
<dbReference type="HAMAP" id="MF_00049_B">
    <property type="entry name" value="Leu_tRNA_synth_B"/>
    <property type="match status" value="1"/>
</dbReference>
<dbReference type="PROSITE" id="PS00178">
    <property type="entry name" value="AA_TRNA_LIGASE_I"/>
    <property type="match status" value="1"/>
</dbReference>
<dbReference type="PANTHER" id="PTHR43740:SF2">
    <property type="entry name" value="LEUCINE--TRNA LIGASE, MITOCHONDRIAL"/>
    <property type="match status" value="1"/>
</dbReference>
<dbReference type="InterPro" id="IPR002300">
    <property type="entry name" value="aa-tRNA-synth_Ia"/>
</dbReference>
<comment type="similarity">
    <text evidence="1 9 10">Belongs to the class-I aminoacyl-tRNA synthetase family.</text>
</comment>
<dbReference type="InterPro" id="IPR001412">
    <property type="entry name" value="aa-tRNA-synth_I_CS"/>
</dbReference>
<keyword evidence="4 9" id="KW-0547">Nucleotide-binding</keyword>
<dbReference type="Pfam" id="PF13603">
    <property type="entry name" value="tRNA-synt_1_2"/>
    <property type="match status" value="1"/>
</dbReference>
<dbReference type="Proteomes" id="UP000196151">
    <property type="component" value="Chromosome"/>
</dbReference>
<dbReference type="RefSeq" id="WP_140405351.1">
    <property type="nucleotide sequence ID" value="NZ_CP147246.1"/>
</dbReference>
<dbReference type="Pfam" id="PF00133">
    <property type="entry name" value="tRNA-synt_1"/>
    <property type="match status" value="2"/>
</dbReference>
<evidence type="ECO:0000259" key="13">
    <source>
        <dbReference type="Pfam" id="PF09334"/>
    </source>
</evidence>
<evidence type="ECO:0000256" key="7">
    <source>
        <dbReference type="ARBA" id="ARBA00023146"/>
    </source>
</evidence>
<dbReference type="AlphaFoldDB" id="A0A200IUR3"/>
<dbReference type="FunFam" id="1.10.730.10:FF:000011">
    <property type="entry name" value="Leucine--tRNA ligase chloroplastic/mitochondrial"/>
    <property type="match status" value="1"/>
</dbReference>
<dbReference type="GO" id="GO:0006429">
    <property type="term" value="P:leucyl-tRNA aminoacylation"/>
    <property type="evidence" value="ECO:0007669"/>
    <property type="project" value="UniProtKB-UniRule"/>
</dbReference>
<dbReference type="FunFam" id="3.40.50.620:FF:000077">
    <property type="entry name" value="Leucine--tRNA ligase"/>
    <property type="match status" value="1"/>
</dbReference>
<evidence type="ECO:0000256" key="2">
    <source>
        <dbReference type="ARBA" id="ARBA00022490"/>
    </source>
</evidence>
<dbReference type="EMBL" id="NIBQ01000004">
    <property type="protein sequence ID" value="OUZ28329.1"/>
    <property type="molecule type" value="Genomic_DNA"/>
</dbReference>
<evidence type="ECO:0000256" key="3">
    <source>
        <dbReference type="ARBA" id="ARBA00022598"/>
    </source>
</evidence>
<keyword evidence="2 9" id="KW-0963">Cytoplasm</keyword>
<reference evidence="15" key="1">
    <citation type="submission" date="2017-05" db="EMBL/GenBank/DDBJ databases">
        <title>The Genome Sequence of Enterococcus sp. 9D6_DIV0238.</title>
        <authorList>
            <consortium name="The Broad Institute Genomics Platform"/>
            <consortium name="The Broad Institute Genomic Center for Infectious Diseases"/>
            <person name="Earl A."/>
            <person name="Manson A."/>
            <person name="Schwartman J."/>
            <person name="Gilmore M."/>
            <person name="Abouelleil A."/>
            <person name="Cao P."/>
            <person name="Chapman S."/>
            <person name="Cusick C."/>
            <person name="Shea T."/>
            <person name="Young S."/>
            <person name="Neafsey D."/>
            <person name="Nusbaum C."/>
            <person name="Birren B."/>
        </authorList>
    </citation>
    <scope>NUCLEOTIDE SEQUENCE [LARGE SCALE GENOMIC DNA]</scope>
    <source>
        <strain evidence="15">9D6_DIV0238</strain>
    </source>
</reference>
<dbReference type="GO" id="GO:0002161">
    <property type="term" value="F:aminoacyl-tRNA deacylase activity"/>
    <property type="evidence" value="ECO:0007669"/>
    <property type="project" value="InterPro"/>
</dbReference>
<dbReference type="InterPro" id="IPR015413">
    <property type="entry name" value="Methionyl/Leucyl_tRNA_Synth"/>
</dbReference>
<feature type="domain" description="Methionyl/Leucyl tRNA synthetase" evidence="13">
    <location>
        <begin position="39"/>
        <end position="170"/>
    </location>
</feature>
<dbReference type="EC" id="6.1.1.4" evidence="9"/>
<keyword evidence="3 9" id="KW-0436">Ligase</keyword>
<feature type="short sequence motif" description="'KMSKS' region" evidence="9">
    <location>
        <begin position="609"/>
        <end position="613"/>
    </location>
</feature>
<gene>
    <name evidence="9" type="primary">leuS</name>
    <name evidence="16" type="ORF">A5889_002403</name>
    <name evidence="15" type="ORF">A5889_003084</name>
</gene>
<dbReference type="InterPro" id="IPR002302">
    <property type="entry name" value="Leu-tRNA-ligase"/>
</dbReference>
<dbReference type="OrthoDB" id="9810365at2"/>
<feature type="domain" description="Aminoacyl-tRNA synthetase class Ia" evidence="11">
    <location>
        <begin position="412"/>
        <end position="572"/>
    </location>
</feature>
<dbReference type="Pfam" id="PF09334">
    <property type="entry name" value="tRNA-synt_1g"/>
    <property type="match status" value="1"/>
</dbReference>
<dbReference type="InterPro" id="IPR013155">
    <property type="entry name" value="M/V/L/I-tRNA-synth_anticd-bd"/>
</dbReference>
<comment type="catalytic activity">
    <reaction evidence="8 9">
        <text>tRNA(Leu) + L-leucine + ATP = L-leucyl-tRNA(Leu) + AMP + diphosphate</text>
        <dbReference type="Rhea" id="RHEA:11688"/>
        <dbReference type="Rhea" id="RHEA-COMP:9613"/>
        <dbReference type="Rhea" id="RHEA-COMP:9622"/>
        <dbReference type="ChEBI" id="CHEBI:30616"/>
        <dbReference type="ChEBI" id="CHEBI:33019"/>
        <dbReference type="ChEBI" id="CHEBI:57427"/>
        <dbReference type="ChEBI" id="CHEBI:78442"/>
        <dbReference type="ChEBI" id="CHEBI:78494"/>
        <dbReference type="ChEBI" id="CHEBI:456215"/>
        <dbReference type="EC" id="6.1.1.4"/>
    </reaction>
</comment>
<evidence type="ECO:0000256" key="6">
    <source>
        <dbReference type="ARBA" id="ARBA00022917"/>
    </source>
</evidence>
<dbReference type="Gene3D" id="3.40.50.620">
    <property type="entry name" value="HUPs"/>
    <property type="match status" value="2"/>
</dbReference>
<dbReference type="NCBIfam" id="TIGR00396">
    <property type="entry name" value="leuS_bact"/>
    <property type="match status" value="1"/>
</dbReference>
<dbReference type="Gene3D" id="1.10.730.10">
    <property type="entry name" value="Isoleucyl-tRNA Synthetase, Domain 1"/>
    <property type="match status" value="1"/>
</dbReference>
<dbReference type="PANTHER" id="PTHR43740">
    <property type="entry name" value="LEUCYL-TRNA SYNTHETASE"/>
    <property type="match status" value="1"/>
</dbReference>
<dbReference type="Pfam" id="PF08264">
    <property type="entry name" value="Anticodon_1"/>
    <property type="match status" value="1"/>
</dbReference>
<dbReference type="GO" id="GO:0005524">
    <property type="term" value="F:ATP binding"/>
    <property type="evidence" value="ECO:0007669"/>
    <property type="project" value="UniProtKB-UniRule"/>
</dbReference>
<comment type="caution">
    <text evidence="9">Lacks conserved residue(s) required for the propagation of feature annotation.</text>
</comment>
<dbReference type="InterPro" id="IPR009080">
    <property type="entry name" value="tRNAsynth_Ia_anticodon-bd"/>
</dbReference>
<dbReference type="FunFam" id="3.40.50.620:FF:000056">
    <property type="entry name" value="Leucine--tRNA ligase"/>
    <property type="match status" value="1"/>
</dbReference>
<dbReference type="CDD" id="cd07958">
    <property type="entry name" value="Anticodon_Ia_Leu_BEm"/>
    <property type="match status" value="1"/>
</dbReference>